<dbReference type="AlphaFoldDB" id="A0A0A9HIG1"/>
<dbReference type="EMBL" id="GBRH01165213">
    <property type="protein sequence ID" value="JAE32683.1"/>
    <property type="molecule type" value="Transcribed_RNA"/>
</dbReference>
<accession>A0A0A9HIG1</accession>
<protein>
    <submittedName>
        <fullName evidence="1">Uncharacterized protein</fullName>
    </submittedName>
</protein>
<organism evidence="1">
    <name type="scientific">Arundo donax</name>
    <name type="common">Giant reed</name>
    <name type="synonym">Donax arundinaceus</name>
    <dbReference type="NCBI Taxonomy" id="35708"/>
    <lineage>
        <taxon>Eukaryota</taxon>
        <taxon>Viridiplantae</taxon>
        <taxon>Streptophyta</taxon>
        <taxon>Embryophyta</taxon>
        <taxon>Tracheophyta</taxon>
        <taxon>Spermatophyta</taxon>
        <taxon>Magnoliopsida</taxon>
        <taxon>Liliopsida</taxon>
        <taxon>Poales</taxon>
        <taxon>Poaceae</taxon>
        <taxon>PACMAD clade</taxon>
        <taxon>Arundinoideae</taxon>
        <taxon>Arundineae</taxon>
        <taxon>Arundo</taxon>
    </lineage>
</organism>
<sequence length="38" mass="4614">MQIYRIFLCPTDTQNCRESVRNLKITNYQIFSMSNKRT</sequence>
<proteinExistence type="predicted"/>
<name>A0A0A9HIG1_ARUDO</name>
<evidence type="ECO:0000313" key="1">
    <source>
        <dbReference type="EMBL" id="JAE32683.1"/>
    </source>
</evidence>
<reference evidence="1" key="2">
    <citation type="journal article" date="2015" name="Data Brief">
        <title>Shoot transcriptome of the giant reed, Arundo donax.</title>
        <authorList>
            <person name="Barrero R.A."/>
            <person name="Guerrero F.D."/>
            <person name="Moolhuijzen P."/>
            <person name="Goolsby J.A."/>
            <person name="Tidwell J."/>
            <person name="Bellgard S.E."/>
            <person name="Bellgard M.I."/>
        </authorList>
    </citation>
    <scope>NUCLEOTIDE SEQUENCE</scope>
    <source>
        <tissue evidence="1">Shoot tissue taken approximately 20 cm above the soil surface</tissue>
    </source>
</reference>
<reference evidence="1" key="1">
    <citation type="submission" date="2014-09" db="EMBL/GenBank/DDBJ databases">
        <authorList>
            <person name="Magalhaes I.L.F."/>
            <person name="Oliveira U."/>
            <person name="Santos F.R."/>
            <person name="Vidigal T.H.D.A."/>
            <person name="Brescovit A.D."/>
            <person name="Santos A.J."/>
        </authorList>
    </citation>
    <scope>NUCLEOTIDE SEQUENCE</scope>
    <source>
        <tissue evidence="1">Shoot tissue taken approximately 20 cm above the soil surface</tissue>
    </source>
</reference>